<dbReference type="AlphaFoldDB" id="A0A7G7MFX8"/>
<evidence type="ECO:0000313" key="3">
    <source>
        <dbReference type="Proteomes" id="UP000515728"/>
    </source>
</evidence>
<protein>
    <submittedName>
        <fullName evidence="2">Uncharacterized protein</fullName>
    </submittedName>
</protein>
<reference evidence="2 3" key="1">
    <citation type="submission" date="2020-08" db="EMBL/GenBank/DDBJ databases">
        <authorList>
            <person name="Mo P."/>
        </authorList>
    </citation>
    <scope>NUCLEOTIDE SEQUENCE [LARGE SCALE GENOMIC DNA]</scope>
    <source>
        <strain evidence="2 3">CGMCC 4.1532</strain>
    </source>
</reference>
<dbReference type="EMBL" id="CP060131">
    <property type="protein sequence ID" value="QNG51689.1"/>
    <property type="molecule type" value="Genomic_DNA"/>
</dbReference>
<feature type="chain" id="PRO_5038512454" evidence="1">
    <location>
        <begin position="20"/>
        <end position="155"/>
    </location>
</feature>
<dbReference type="Proteomes" id="UP000515728">
    <property type="component" value="Chromosome"/>
</dbReference>
<evidence type="ECO:0000313" key="2">
    <source>
        <dbReference type="EMBL" id="QNG51689.1"/>
    </source>
</evidence>
<dbReference type="KEGG" id="ppel:H6H00_26880"/>
<keyword evidence="3" id="KW-1185">Reference proteome</keyword>
<accession>A0A7G7MFX8</accession>
<sequence length="155" mass="15464">MKRPAIALVTTLAALSVLAGCSTAAPAPEAPAPASAAPGPSGAVAATPEDVVCEDYTDSQSVVRQAADAMTRMPVLPAGVAVLLLGARQVATTGGVTDPEIVAAQAELVAAIDDLDAQGREQLGPDGNAARDAVQLDAQRILAAVTEIERVCAGR</sequence>
<evidence type="ECO:0000256" key="1">
    <source>
        <dbReference type="SAM" id="SignalP"/>
    </source>
</evidence>
<keyword evidence="1" id="KW-0732">Signal</keyword>
<feature type="signal peptide" evidence="1">
    <location>
        <begin position="1"/>
        <end position="19"/>
    </location>
</feature>
<proteinExistence type="predicted"/>
<gene>
    <name evidence="2" type="ORF">H6H00_26880</name>
</gene>
<dbReference type="PROSITE" id="PS51257">
    <property type="entry name" value="PROKAR_LIPOPROTEIN"/>
    <property type="match status" value="1"/>
</dbReference>
<organism evidence="2 3">
    <name type="scientific">Pseudonocardia petroleophila</name>
    <dbReference type="NCBI Taxonomy" id="37331"/>
    <lineage>
        <taxon>Bacteria</taxon>
        <taxon>Bacillati</taxon>
        <taxon>Actinomycetota</taxon>
        <taxon>Actinomycetes</taxon>
        <taxon>Pseudonocardiales</taxon>
        <taxon>Pseudonocardiaceae</taxon>
        <taxon>Pseudonocardia</taxon>
    </lineage>
</organism>
<name>A0A7G7MFX8_9PSEU</name>
<dbReference type="RefSeq" id="WP_185718443.1">
    <property type="nucleotide sequence ID" value="NZ_BAAAWI010000001.1"/>
</dbReference>